<evidence type="ECO:0000256" key="1">
    <source>
        <dbReference type="SAM" id="Phobius"/>
    </source>
</evidence>
<dbReference type="AlphaFoldDB" id="A0A6N4SR15"/>
<evidence type="ECO:0000313" key="2">
    <source>
        <dbReference type="EMBL" id="ABG58822.1"/>
    </source>
</evidence>
<organism evidence="2 3">
    <name type="scientific">Cytophaga hutchinsonii (strain ATCC 33406 / DSM 1761 / CIP 103989 / NBRC 15051 / NCIMB 9469 / D465)</name>
    <dbReference type="NCBI Taxonomy" id="269798"/>
    <lineage>
        <taxon>Bacteria</taxon>
        <taxon>Pseudomonadati</taxon>
        <taxon>Bacteroidota</taxon>
        <taxon>Cytophagia</taxon>
        <taxon>Cytophagales</taxon>
        <taxon>Cytophagaceae</taxon>
        <taxon>Cytophaga</taxon>
    </lineage>
</organism>
<keyword evidence="1" id="KW-0472">Membrane</keyword>
<reference evidence="2 3" key="1">
    <citation type="journal article" date="2007" name="Appl. Environ. Microbiol.">
        <title>Genome sequence of the cellulolytic gliding bacterium Cytophaga hutchinsonii.</title>
        <authorList>
            <person name="Xie G."/>
            <person name="Bruce D.C."/>
            <person name="Challacombe J.F."/>
            <person name="Chertkov O."/>
            <person name="Detter J.C."/>
            <person name="Gilna P."/>
            <person name="Han C.S."/>
            <person name="Lucas S."/>
            <person name="Misra M."/>
            <person name="Myers G.L."/>
            <person name="Richardson P."/>
            <person name="Tapia R."/>
            <person name="Thayer N."/>
            <person name="Thompson L.S."/>
            <person name="Brettin T.S."/>
            <person name="Henrissat B."/>
            <person name="Wilson D.B."/>
            <person name="McBride M.J."/>
        </authorList>
    </citation>
    <scope>NUCLEOTIDE SEQUENCE [LARGE SCALE GENOMIC DNA]</scope>
    <source>
        <strain evidence="3">ATCC 33406 / DSM 1761 / CIP 103989 / NBRC 15051 / NCIMB 9469 / D465</strain>
    </source>
</reference>
<protein>
    <recommendedName>
        <fullName evidence="4">6-phosphogluconate dehydrogenase</fullName>
    </recommendedName>
</protein>
<evidence type="ECO:0008006" key="4">
    <source>
        <dbReference type="Google" id="ProtNLM"/>
    </source>
</evidence>
<dbReference type="EMBL" id="CP000383">
    <property type="protein sequence ID" value="ABG58822.1"/>
    <property type="molecule type" value="Genomic_DNA"/>
</dbReference>
<dbReference type="OrthoDB" id="9794557at2"/>
<keyword evidence="1" id="KW-1133">Transmembrane helix</keyword>
<gene>
    <name evidence="2" type="ordered locus">CHU_1551</name>
</gene>
<accession>A0A6N4SR15</accession>
<proteinExistence type="predicted"/>
<name>A0A6N4SR15_CYTH3</name>
<dbReference type="Proteomes" id="UP000001822">
    <property type="component" value="Chromosome"/>
</dbReference>
<keyword evidence="1" id="KW-0812">Transmembrane</keyword>
<feature type="transmembrane region" description="Helical" evidence="1">
    <location>
        <begin position="7"/>
        <end position="27"/>
    </location>
</feature>
<keyword evidence="3" id="KW-1185">Reference proteome</keyword>
<dbReference type="RefSeq" id="WP_011584937.1">
    <property type="nucleotide sequence ID" value="NC_008255.1"/>
</dbReference>
<dbReference type="KEGG" id="chu:CHU_1551"/>
<sequence>MGTFKKILWGILFLGALFIAFMMFGSYGDGYRAGALTKVATNGVLFKTNEGELYVGTVINNEEGDPEAGGVINNIWYFSIRRDEVLMKQLQDALLNGHRVKLHYHKKYWRLFWVGDSKYIVDGVEILPPLPPAK</sequence>
<evidence type="ECO:0000313" key="3">
    <source>
        <dbReference type="Proteomes" id="UP000001822"/>
    </source>
</evidence>